<keyword evidence="2" id="KW-1133">Transmembrane helix</keyword>
<reference evidence="4 5" key="1">
    <citation type="submission" date="2018-11" db="EMBL/GenBank/DDBJ databases">
        <title>Genomes From Bacteria Associated with the Canine Oral Cavity: a Test Case for Automated Genome-Based Taxonomic Assignment.</title>
        <authorList>
            <person name="Coil D.A."/>
            <person name="Jospin G."/>
            <person name="Darling A.E."/>
            <person name="Wallis C."/>
            <person name="Davis I.J."/>
            <person name="Harris S."/>
            <person name="Eisen J.A."/>
            <person name="Holcombe L.J."/>
            <person name="O'Flynn C."/>
        </authorList>
    </citation>
    <scope>NUCLEOTIDE SEQUENCE [LARGE SCALE GENOMIC DNA]</scope>
    <source>
        <strain evidence="4 5">OH887_COT-365</strain>
    </source>
</reference>
<protein>
    <recommendedName>
        <fullName evidence="3">G domain-containing protein</fullName>
    </recommendedName>
</protein>
<dbReference type="InterPro" id="IPR006073">
    <property type="entry name" value="GTP-bd"/>
</dbReference>
<dbReference type="Gene3D" id="3.40.50.300">
    <property type="entry name" value="P-loop containing nucleotide triphosphate hydrolases"/>
    <property type="match status" value="1"/>
</dbReference>
<keyword evidence="2" id="KW-0812">Transmembrane</keyword>
<dbReference type="Pfam" id="PF01926">
    <property type="entry name" value="MMR_HSR1"/>
    <property type="match status" value="1"/>
</dbReference>
<feature type="domain" description="G" evidence="3">
    <location>
        <begin position="49"/>
        <end position="166"/>
    </location>
</feature>
<dbReference type="GO" id="GO:0043024">
    <property type="term" value="F:ribosomal small subunit binding"/>
    <property type="evidence" value="ECO:0007669"/>
    <property type="project" value="TreeGrafter"/>
</dbReference>
<sequence>MSTLRRRLELLEELVRLTEHRVPTELTTRAVEITRRADQRLRLGEQTVVALAGATGSGKSSLTNALAGTQVTTVGVRRPTTSTTLAISVGASNPELLDWLRITRRHEVAAPETGLAQVVLLDLPDHDSVVTAHREEVDRLAHLVDQFVWVLDPQKYADDAVHAGYLRPLAGHRDVVSVVLNKADRLTPEALDECLTDLRRLLDEDGLGGVPLRATSTLTGLGIVELRRDLAGIAARKSAAHARLGADVDHVVAGFEDACRGEAGAVPPRAVTAMEAVLATAAGVPEATLAVRQGMIHRGALATGWPMVSWLRRLRPDPLKRLRIGGGQEGATPEPVTVRSSLPSRGAVAQAQLRTGLRALADEVAQGMSPGWARAVHRAVHSRMEQLPDLLDQAVVRTDLGTEGTPVWWQLFRGLQWLLIVSVVLGLGWLTLNLALTYFGLPPLPTAPLGPEGGLRIPTPTLLSLGGLCAGMLLGVLGQFFVRLGAKAAERRARRRLDKAIHQVAAQHVVDPLAAEVQRLADARGLLRDMGAKLAYLPTVKSKGS</sequence>
<feature type="transmembrane region" description="Helical" evidence="2">
    <location>
        <begin position="417"/>
        <end position="441"/>
    </location>
</feature>
<dbReference type="RefSeq" id="WP_124843784.1">
    <property type="nucleotide sequence ID" value="NZ_RQZG01000005.1"/>
</dbReference>
<evidence type="ECO:0000256" key="2">
    <source>
        <dbReference type="SAM" id="Phobius"/>
    </source>
</evidence>
<comment type="caution">
    <text evidence="4">The sequence shown here is derived from an EMBL/GenBank/DDBJ whole genome shotgun (WGS) entry which is preliminary data.</text>
</comment>
<dbReference type="EMBL" id="RQZG01000005">
    <property type="protein sequence ID" value="RRD05685.1"/>
    <property type="molecule type" value="Genomic_DNA"/>
</dbReference>
<proteinExistence type="predicted"/>
<feature type="region of interest" description="Disordered" evidence="1">
    <location>
        <begin position="322"/>
        <end position="341"/>
    </location>
</feature>
<dbReference type="PANTHER" id="PTHR42698">
    <property type="entry name" value="GTPASE ERA"/>
    <property type="match status" value="1"/>
</dbReference>
<gene>
    <name evidence="4" type="ORF">EII34_05595</name>
</gene>
<evidence type="ECO:0000256" key="1">
    <source>
        <dbReference type="SAM" id="MobiDB-lite"/>
    </source>
</evidence>
<name>A0A3P1T923_9ACTN</name>
<dbReference type="GO" id="GO:0005525">
    <property type="term" value="F:GTP binding"/>
    <property type="evidence" value="ECO:0007669"/>
    <property type="project" value="InterPro"/>
</dbReference>
<keyword evidence="2" id="KW-0472">Membrane</keyword>
<dbReference type="GO" id="GO:0005829">
    <property type="term" value="C:cytosol"/>
    <property type="evidence" value="ECO:0007669"/>
    <property type="project" value="TreeGrafter"/>
</dbReference>
<dbReference type="PANTHER" id="PTHR42698:SF1">
    <property type="entry name" value="GTPASE ERA, MITOCHONDRIAL"/>
    <property type="match status" value="1"/>
</dbReference>
<dbReference type="InterPro" id="IPR005662">
    <property type="entry name" value="GTPase_Era-like"/>
</dbReference>
<evidence type="ECO:0000313" key="4">
    <source>
        <dbReference type="EMBL" id="RRD05685.1"/>
    </source>
</evidence>
<evidence type="ECO:0000259" key="3">
    <source>
        <dbReference type="Pfam" id="PF01926"/>
    </source>
</evidence>
<dbReference type="SUPFAM" id="SSF52540">
    <property type="entry name" value="P-loop containing nucleoside triphosphate hydrolases"/>
    <property type="match status" value="1"/>
</dbReference>
<dbReference type="Proteomes" id="UP000280819">
    <property type="component" value="Unassembled WGS sequence"/>
</dbReference>
<dbReference type="AlphaFoldDB" id="A0A3P1T923"/>
<feature type="transmembrane region" description="Helical" evidence="2">
    <location>
        <begin position="461"/>
        <end position="486"/>
    </location>
</feature>
<organism evidence="4 5">
    <name type="scientific">Arachnia propionica</name>
    <dbReference type="NCBI Taxonomy" id="1750"/>
    <lineage>
        <taxon>Bacteria</taxon>
        <taxon>Bacillati</taxon>
        <taxon>Actinomycetota</taxon>
        <taxon>Actinomycetes</taxon>
        <taxon>Propionibacteriales</taxon>
        <taxon>Propionibacteriaceae</taxon>
        <taxon>Arachnia</taxon>
    </lineage>
</organism>
<dbReference type="OrthoDB" id="974105at2"/>
<dbReference type="GO" id="GO:0019843">
    <property type="term" value="F:rRNA binding"/>
    <property type="evidence" value="ECO:0007669"/>
    <property type="project" value="TreeGrafter"/>
</dbReference>
<dbReference type="GO" id="GO:0000028">
    <property type="term" value="P:ribosomal small subunit assembly"/>
    <property type="evidence" value="ECO:0007669"/>
    <property type="project" value="TreeGrafter"/>
</dbReference>
<evidence type="ECO:0000313" key="5">
    <source>
        <dbReference type="Proteomes" id="UP000280819"/>
    </source>
</evidence>
<accession>A0A3P1T923</accession>
<dbReference type="InterPro" id="IPR027417">
    <property type="entry name" value="P-loop_NTPase"/>
</dbReference>